<dbReference type="InterPro" id="IPR006073">
    <property type="entry name" value="GTP-bd"/>
</dbReference>
<dbReference type="EMBL" id="CM004388">
    <property type="protein sequence ID" value="OAY57434.1"/>
    <property type="molecule type" value="Genomic_DNA"/>
</dbReference>
<evidence type="ECO:0000256" key="6">
    <source>
        <dbReference type="ARBA" id="ARBA00057494"/>
    </source>
</evidence>
<comment type="subcellular location">
    <subcellularLocation>
        <location evidence="1">Plastid</location>
        <location evidence="1">Chloroplast stroma</location>
        <location evidence="1">Chloroplast nucleoid</location>
    </subcellularLocation>
</comment>
<dbReference type="GO" id="GO:0042644">
    <property type="term" value="C:chloroplast nucleoid"/>
    <property type="evidence" value="ECO:0007669"/>
    <property type="project" value="UniProtKB-SubCell"/>
</dbReference>
<dbReference type="PANTHER" id="PTHR42698">
    <property type="entry name" value="GTPASE ERA"/>
    <property type="match status" value="1"/>
</dbReference>
<dbReference type="STRING" id="3983.A0A2C9WEP2"/>
<dbReference type="FunFam" id="3.40.50.300:FF:000094">
    <property type="entry name" value="GTPase Era"/>
    <property type="match status" value="1"/>
</dbReference>
<evidence type="ECO:0000256" key="5">
    <source>
        <dbReference type="ARBA" id="ARBA00023134"/>
    </source>
</evidence>
<comment type="similarity">
    <text evidence="2 8 9">Belongs to the TRAFAC class TrmE-Era-EngA-EngB-Septin-like GTPase superfamily. Era GTPase family.</text>
</comment>
<dbReference type="Gene3D" id="3.30.300.20">
    <property type="match status" value="1"/>
</dbReference>
<dbReference type="FunFam" id="3.30.300.20:FF:000003">
    <property type="entry name" value="GTPase Era"/>
    <property type="match status" value="1"/>
</dbReference>
<evidence type="ECO:0000256" key="4">
    <source>
        <dbReference type="ARBA" id="ARBA00022884"/>
    </source>
</evidence>
<organism evidence="12 13">
    <name type="scientific">Manihot esculenta</name>
    <name type="common">Cassava</name>
    <name type="synonym">Jatropha manihot</name>
    <dbReference type="NCBI Taxonomy" id="3983"/>
    <lineage>
        <taxon>Eukaryota</taxon>
        <taxon>Viridiplantae</taxon>
        <taxon>Streptophyta</taxon>
        <taxon>Embryophyta</taxon>
        <taxon>Tracheophyta</taxon>
        <taxon>Spermatophyta</taxon>
        <taxon>Magnoliopsida</taxon>
        <taxon>eudicotyledons</taxon>
        <taxon>Gunneridae</taxon>
        <taxon>Pentapetalae</taxon>
        <taxon>rosids</taxon>
        <taxon>fabids</taxon>
        <taxon>Malpighiales</taxon>
        <taxon>Euphorbiaceae</taxon>
        <taxon>Crotonoideae</taxon>
        <taxon>Manihoteae</taxon>
        <taxon>Manihot</taxon>
    </lineage>
</organism>
<dbReference type="PANTHER" id="PTHR42698:SF2">
    <property type="entry name" value="GTPASE ERA-LIKE, CHLOROPLASTIC"/>
    <property type="match status" value="1"/>
</dbReference>
<dbReference type="NCBIfam" id="TIGR00231">
    <property type="entry name" value="small_GTP"/>
    <property type="match status" value="1"/>
</dbReference>
<name>A0A2C9WEP2_MANES</name>
<evidence type="ECO:0000256" key="7">
    <source>
        <dbReference type="PROSITE-ProRule" id="PRU00118"/>
    </source>
</evidence>
<accession>A0A2C9WEP2</accession>
<evidence type="ECO:0000259" key="11">
    <source>
        <dbReference type="PROSITE" id="PS51713"/>
    </source>
</evidence>
<evidence type="ECO:0000259" key="10">
    <source>
        <dbReference type="PROSITE" id="PS50823"/>
    </source>
</evidence>
<dbReference type="InterPro" id="IPR009019">
    <property type="entry name" value="KH_sf_prok-type"/>
</dbReference>
<comment type="function">
    <text evidence="6">Nuclear genome-encoded probable GTPase involved in ribosome biogenesis in chloroplasts. Plays a role in 16S rRNA maturation in plastids and may contribute to the assembly of the small (30S) ribosomal subunit.</text>
</comment>
<gene>
    <name evidence="12" type="ORF">MANES_02G096500v8</name>
</gene>
<dbReference type="GO" id="GO:0005525">
    <property type="term" value="F:GTP binding"/>
    <property type="evidence" value="ECO:0007669"/>
    <property type="project" value="UniProtKB-UniRule"/>
</dbReference>
<evidence type="ECO:0000313" key="12">
    <source>
        <dbReference type="EMBL" id="OAY57434.1"/>
    </source>
</evidence>
<dbReference type="InterPro" id="IPR005225">
    <property type="entry name" value="Small_GTP-bd"/>
</dbReference>
<evidence type="ECO:0008006" key="14">
    <source>
        <dbReference type="Google" id="ProtNLM"/>
    </source>
</evidence>
<dbReference type="InterPro" id="IPR030388">
    <property type="entry name" value="G_ERA_dom"/>
</dbReference>
<feature type="domain" description="KH type-2" evidence="10">
    <location>
        <begin position="319"/>
        <end position="396"/>
    </location>
</feature>
<dbReference type="NCBIfam" id="NF000908">
    <property type="entry name" value="PRK00089.1"/>
    <property type="match status" value="1"/>
</dbReference>
<feature type="region of interest" description="G3" evidence="8">
    <location>
        <begin position="173"/>
        <end position="176"/>
    </location>
</feature>
<dbReference type="InterPro" id="IPR027417">
    <property type="entry name" value="P-loop_NTPase"/>
</dbReference>
<dbReference type="HAMAP" id="MF_00367">
    <property type="entry name" value="GTPase_Era"/>
    <property type="match status" value="1"/>
</dbReference>
<comment type="caution">
    <text evidence="12">The sequence shown here is derived from an EMBL/GenBank/DDBJ whole genome shotgun (WGS) entry which is preliminary data.</text>
</comment>
<dbReference type="InterPro" id="IPR004044">
    <property type="entry name" value="KH_dom_type_2"/>
</dbReference>
<dbReference type="NCBIfam" id="TIGR00436">
    <property type="entry name" value="era"/>
    <property type="match status" value="1"/>
</dbReference>
<evidence type="ECO:0000256" key="3">
    <source>
        <dbReference type="ARBA" id="ARBA00022741"/>
    </source>
</evidence>
<protein>
    <recommendedName>
        <fullName evidence="14">Era-type G domain-containing protein</fullName>
    </recommendedName>
</protein>
<reference evidence="13" key="1">
    <citation type="journal article" date="2016" name="Nat. Biotechnol.">
        <title>Sequencing wild and cultivated cassava and related species reveals extensive interspecific hybridization and genetic diversity.</title>
        <authorList>
            <person name="Bredeson J.V."/>
            <person name="Lyons J.B."/>
            <person name="Prochnik S.E."/>
            <person name="Wu G.A."/>
            <person name="Ha C.M."/>
            <person name="Edsinger-Gonzales E."/>
            <person name="Grimwood J."/>
            <person name="Schmutz J."/>
            <person name="Rabbi I.Y."/>
            <person name="Egesi C."/>
            <person name="Nauluvula P."/>
            <person name="Lebot V."/>
            <person name="Ndunguru J."/>
            <person name="Mkamilo G."/>
            <person name="Bart R.S."/>
            <person name="Setter T.L."/>
            <person name="Gleadow R.M."/>
            <person name="Kulakow P."/>
            <person name="Ferguson M.E."/>
            <person name="Rounsley S."/>
            <person name="Rokhsar D.S."/>
        </authorList>
    </citation>
    <scope>NUCLEOTIDE SEQUENCE [LARGE SCALE GENOMIC DNA]</scope>
    <source>
        <strain evidence="13">cv. AM560-2</strain>
    </source>
</reference>
<feature type="region of interest" description="G4" evidence="8">
    <location>
        <begin position="238"/>
        <end position="241"/>
    </location>
</feature>
<feature type="region of interest" description="G5" evidence="8">
    <location>
        <begin position="267"/>
        <end position="269"/>
    </location>
</feature>
<dbReference type="Pfam" id="PF07650">
    <property type="entry name" value="KH_2"/>
    <property type="match status" value="1"/>
</dbReference>
<keyword evidence="5 8" id="KW-0342">GTP-binding</keyword>
<feature type="domain" description="Era-type G" evidence="11">
    <location>
        <begin position="118"/>
        <end position="288"/>
    </location>
</feature>
<sequence>MELAFHFSPVLPRYSMQSYTISPFRHCYSRYQFITSGQFLFQANTSNSNRDAHLIFSFSKKQQQLWISDDEDDYYDGEEEEEEESNILSLSEKPERNMTLLDDYELEELDYASDPNHRSGYVAVLGKPNVGKSTLSNQMIGQKLSIVTDKPQTTRHRILGICSGPQYQMILYDTPGVIQKQMHKLDSMMMKNVRSAAINADCVLVIVDASKAPEKIDEVWEEGAGSLKHKPPTLLVLNKKDLIKPGEIAKKLQWYEKFTDVDEVIPVSAKYGHGVEDVKDWILSKLPTGPAYYPKDIVSEHPERFFIAEIIREKVFMQFRNEVPYACQVNVVSYKSRPTAKDFIQVEIVVEKNSQKIIIIGKEGRALKLLATAARLDIEDFLQKKVYLEIEVKVKENWRQDEGLLNYYGYGGKIRAL</sequence>
<dbReference type="Gene3D" id="3.40.50.300">
    <property type="entry name" value="P-loop containing nucleotide triphosphate hydrolases"/>
    <property type="match status" value="1"/>
</dbReference>
<evidence type="ECO:0000256" key="1">
    <source>
        <dbReference type="ARBA" id="ARBA00004595"/>
    </source>
</evidence>
<dbReference type="PROSITE" id="PS50823">
    <property type="entry name" value="KH_TYPE_2"/>
    <property type="match status" value="1"/>
</dbReference>
<evidence type="ECO:0000313" key="13">
    <source>
        <dbReference type="Proteomes" id="UP000091857"/>
    </source>
</evidence>
<evidence type="ECO:0000256" key="8">
    <source>
        <dbReference type="PROSITE-ProRule" id="PRU01050"/>
    </source>
</evidence>
<dbReference type="GO" id="GO:0019843">
    <property type="term" value="F:rRNA binding"/>
    <property type="evidence" value="ECO:0000318"/>
    <property type="project" value="GO_Central"/>
</dbReference>
<keyword evidence="13" id="KW-1185">Reference proteome</keyword>
<feature type="region of interest" description="G1" evidence="8">
    <location>
        <begin position="126"/>
        <end position="133"/>
    </location>
</feature>
<dbReference type="SUPFAM" id="SSF52540">
    <property type="entry name" value="P-loop containing nucleoside triphosphate hydrolases"/>
    <property type="match status" value="1"/>
</dbReference>
<dbReference type="InterPro" id="IPR015946">
    <property type="entry name" value="KH_dom-like_a/b"/>
</dbReference>
<keyword evidence="4 7" id="KW-0694">RNA-binding</keyword>
<dbReference type="InterPro" id="IPR005662">
    <property type="entry name" value="GTPase_Era-like"/>
</dbReference>
<dbReference type="AlphaFoldDB" id="A0A2C9WEP2"/>
<feature type="region of interest" description="G2" evidence="8">
    <location>
        <begin position="152"/>
        <end position="156"/>
    </location>
</feature>
<dbReference type="Pfam" id="PF01926">
    <property type="entry name" value="MMR_HSR1"/>
    <property type="match status" value="1"/>
</dbReference>
<dbReference type="SUPFAM" id="SSF54814">
    <property type="entry name" value="Prokaryotic type KH domain (KH-domain type II)"/>
    <property type="match status" value="1"/>
</dbReference>
<keyword evidence="3 8" id="KW-0547">Nucleotide-binding</keyword>
<proteinExistence type="inferred from homology"/>
<dbReference type="CDD" id="cd22534">
    <property type="entry name" value="KH-II_Era"/>
    <property type="match status" value="1"/>
</dbReference>
<dbReference type="PROSITE" id="PS51713">
    <property type="entry name" value="G_ERA"/>
    <property type="match status" value="1"/>
</dbReference>
<evidence type="ECO:0000256" key="9">
    <source>
        <dbReference type="RuleBase" id="RU003761"/>
    </source>
</evidence>
<evidence type="ECO:0000256" key="2">
    <source>
        <dbReference type="ARBA" id="ARBA00007921"/>
    </source>
</evidence>
<dbReference type="Gramene" id="Manes.02G096500.1.v8.1">
    <property type="protein sequence ID" value="Manes.02G096500.1.v8.1.CDS"/>
    <property type="gene ID" value="Manes.02G096500.v8.1"/>
</dbReference>
<dbReference type="OrthoDB" id="8954335at2759"/>
<dbReference type="CDD" id="cd04163">
    <property type="entry name" value="Era"/>
    <property type="match status" value="1"/>
</dbReference>
<dbReference type="Proteomes" id="UP000091857">
    <property type="component" value="Chromosome 2"/>
</dbReference>
<dbReference type="GO" id="GO:0000028">
    <property type="term" value="P:ribosomal small subunit assembly"/>
    <property type="evidence" value="ECO:0000318"/>
    <property type="project" value="GO_Central"/>
</dbReference>
<dbReference type="GO" id="GO:0043024">
    <property type="term" value="F:ribosomal small subunit binding"/>
    <property type="evidence" value="ECO:0000318"/>
    <property type="project" value="GO_Central"/>
</dbReference>